<protein>
    <submittedName>
        <fullName evidence="1">Uncharacterized protein</fullName>
    </submittedName>
</protein>
<accession>A0AA87ZE38</accession>
<evidence type="ECO:0000313" key="1">
    <source>
        <dbReference type="EMBL" id="GMN30000.1"/>
    </source>
</evidence>
<proteinExistence type="predicted"/>
<dbReference type="AlphaFoldDB" id="A0AA87ZE38"/>
<dbReference type="Proteomes" id="UP001187192">
    <property type="component" value="Unassembled WGS sequence"/>
</dbReference>
<evidence type="ECO:0000313" key="2">
    <source>
        <dbReference type="Proteomes" id="UP001187192"/>
    </source>
</evidence>
<dbReference type="EMBL" id="BTGU01005773">
    <property type="protein sequence ID" value="GMN30000.1"/>
    <property type="molecule type" value="Genomic_DNA"/>
</dbReference>
<sequence length="69" mass="7775">MAMMENDTPDASKGLLHPGMVIAENFSYEGIRSTLWKLYVIIMKILPQKENVGYEDNVGWCLSLVVASR</sequence>
<comment type="caution">
    <text evidence="1">The sequence shown here is derived from an EMBL/GenBank/DDBJ whole genome shotgun (WGS) entry which is preliminary data.</text>
</comment>
<gene>
    <name evidence="1" type="ORF">TIFTF001_047978</name>
</gene>
<organism evidence="1 2">
    <name type="scientific">Ficus carica</name>
    <name type="common">Common fig</name>
    <dbReference type="NCBI Taxonomy" id="3494"/>
    <lineage>
        <taxon>Eukaryota</taxon>
        <taxon>Viridiplantae</taxon>
        <taxon>Streptophyta</taxon>
        <taxon>Embryophyta</taxon>
        <taxon>Tracheophyta</taxon>
        <taxon>Spermatophyta</taxon>
        <taxon>Magnoliopsida</taxon>
        <taxon>eudicotyledons</taxon>
        <taxon>Gunneridae</taxon>
        <taxon>Pentapetalae</taxon>
        <taxon>rosids</taxon>
        <taxon>fabids</taxon>
        <taxon>Rosales</taxon>
        <taxon>Moraceae</taxon>
        <taxon>Ficeae</taxon>
        <taxon>Ficus</taxon>
    </lineage>
</organism>
<reference evidence="1" key="1">
    <citation type="submission" date="2023-07" db="EMBL/GenBank/DDBJ databases">
        <title>draft genome sequence of fig (Ficus carica).</title>
        <authorList>
            <person name="Takahashi T."/>
            <person name="Nishimura K."/>
        </authorList>
    </citation>
    <scope>NUCLEOTIDE SEQUENCE</scope>
</reference>
<keyword evidence="2" id="KW-1185">Reference proteome</keyword>
<name>A0AA87ZE38_FICCA</name>